<protein>
    <submittedName>
        <fullName evidence="1">Uncharacterized protein</fullName>
    </submittedName>
</protein>
<proteinExistence type="predicted"/>
<evidence type="ECO:0000313" key="2">
    <source>
        <dbReference type="Proteomes" id="UP000184028"/>
    </source>
</evidence>
<accession>A0A1M7DP10</accession>
<organism evidence="1 2">
    <name type="scientific">Flavobacterium chilense</name>
    <dbReference type="NCBI Taxonomy" id="946677"/>
    <lineage>
        <taxon>Bacteria</taxon>
        <taxon>Pseudomonadati</taxon>
        <taxon>Bacteroidota</taxon>
        <taxon>Flavobacteriia</taxon>
        <taxon>Flavobacteriales</taxon>
        <taxon>Flavobacteriaceae</taxon>
        <taxon>Flavobacterium</taxon>
    </lineage>
</organism>
<evidence type="ECO:0000313" key="1">
    <source>
        <dbReference type="EMBL" id="SHL81212.1"/>
    </source>
</evidence>
<dbReference type="AlphaFoldDB" id="A0A1M7DP10"/>
<dbReference type="Proteomes" id="UP000184028">
    <property type="component" value="Unassembled WGS sequence"/>
</dbReference>
<name>A0A1M7DP10_9FLAO</name>
<reference evidence="2" key="1">
    <citation type="submission" date="2016-11" db="EMBL/GenBank/DDBJ databases">
        <authorList>
            <person name="Varghese N."/>
            <person name="Submissions S."/>
        </authorList>
    </citation>
    <scope>NUCLEOTIDE SEQUENCE [LARGE SCALE GENOMIC DNA]</scope>
    <source>
        <strain evidence="2">DSM 24724</strain>
    </source>
</reference>
<dbReference type="EMBL" id="FRBT01000002">
    <property type="protein sequence ID" value="SHL81212.1"/>
    <property type="molecule type" value="Genomic_DNA"/>
</dbReference>
<keyword evidence="2" id="KW-1185">Reference proteome</keyword>
<sequence length="82" mass="8803">MKKIKELIQLNTISSLTVNEMKNTFAGNEPLEKPDDDVNGTQYCKWTCISGTSSGKTGNSPYAYTTSIATSICGVGNFSVVC</sequence>
<gene>
    <name evidence="1" type="ORF">SAMN05444484_102658</name>
</gene>